<evidence type="ECO:0000313" key="3">
    <source>
        <dbReference type="Proteomes" id="UP001501734"/>
    </source>
</evidence>
<reference evidence="3" key="1">
    <citation type="journal article" date="2019" name="Int. J. Syst. Evol. Microbiol.">
        <title>The Global Catalogue of Microorganisms (GCM) 10K type strain sequencing project: providing services to taxonomists for standard genome sequencing and annotation.</title>
        <authorList>
            <consortium name="The Broad Institute Genomics Platform"/>
            <consortium name="The Broad Institute Genome Sequencing Center for Infectious Disease"/>
            <person name="Wu L."/>
            <person name="Ma J."/>
        </authorList>
    </citation>
    <scope>NUCLEOTIDE SEQUENCE [LARGE SCALE GENOMIC DNA]</scope>
    <source>
        <strain evidence="3">JCM 17250</strain>
    </source>
</reference>
<keyword evidence="1" id="KW-0472">Membrane</keyword>
<keyword evidence="1" id="KW-0812">Transmembrane</keyword>
<organism evidence="2 3">
    <name type="scientific">Amphibacillus indicireducens</name>
    <dbReference type="NCBI Taxonomy" id="1076330"/>
    <lineage>
        <taxon>Bacteria</taxon>
        <taxon>Bacillati</taxon>
        <taxon>Bacillota</taxon>
        <taxon>Bacilli</taxon>
        <taxon>Bacillales</taxon>
        <taxon>Bacillaceae</taxon>
        <taxon>Amphibacillus</taxon>
    </lineage>
</organism>
<name>A0ABP7VV61_9BACI</name>
<protein>
    <submittedName>
        <fullName evidence="2">Uncharacterized protein</fullName>
    </submittedName>
</protein>
<evidence type="ECO:0000256" key="1">
    <source>
        <dbReference type="SAM" id="Phobius"/>
    </source>
</evidence>
<gene>
    <name evidence="2" type="ORF">GCM10022410_18670</name>
</gene>
<dbReference type="Proteomes" id="UP001501734">
    <property type="component" value="Unassembled WGS sequence"/>
</dbReference>
<sequence>MFIFGIIIILLMSTIIMISAWFYLLKRDKKIIFLLVWPYIIYFLFILSIGIEKLDIHMNSQFFIGSLVFFGIYSFFFMMYLVLMTKEARTKNLV</sequence>
<feature type="transmembrane region" description="Helical" evidence="1">
    <location>
        <begin position="31"/>
        <end position="51"/>
    </location>
</feature>
<keyword evidence="1" id="KW-1133">Transmembrane helix</keyword>
<keyword evidence="3" id="KW-1185">Reference proteome</keyword>
<feature type="transmembrane region" description="Helical" evidence="1">
    <location>
        <begin position="63"/>
        <end position="83"/>
    </location>
</feature>
<dbReference type="EMBL" id="BAABDL010000101">
    <property type="protein sequence ID" value="GAA4073627.1"/>
    <property type="molecule type" value="Genomic_DNA"/>
</dbReference>
<accession>A0ABP7VV61</accession>
<feature type="transmembrane region" description="Helical" evidence="1">
    <location>
        <begin position="6"/>
        <end position="24"/>
    </location>
</feature>
<proteinExistence type="predicted"/>
<comment type="caution">
    <text evidence="2">The sequence shown here is derived from an EMBL/GenBank/DDBJ whole genome shotgun (WGS) entry which is preliminary data.</text>
</comment>
<evidence type="ECO:0000313" key="2">
    <source>
        <dbReference type="EMBL" id="GAA4073627.1"/>
    </source>
</evidence>